<dbReference type="STRING" id="74348.SAMN04488523_106129"/>
<gene>
    <name evidence="2" type="ORF">SAMN04488523_106129</name>
</gene>
<evidence type="ECO:0000313" key="3">
    <source>
        <dbReference type="Proteomes" id="UP000198977"/>
    </source>
</evidence>
<keyword evidence="1" id="KW-0732">Signal</keyword>
<dbReference type="EMBL" id="FOMW01000006">
    <property type="protein sequence ID" value="SFE30035.1"/>
    <property type="molecule type" value="Genomic_DNA"/>
</dbReference>
<dbReference type="Proteomes" id="UP000198977">
    <property type="component" value="Unassembled WGS sequence"/>
</dbReference>
<feature type="chain" id="PRO_5011790141" description="Regulatory protein SoxS" evidence="1">
    <location>
        <begin position="20"/>
        <end position="119"/>
    </location>
</feature>
<protein>
    <recommendedName>
        <fullName evidence="4">Regulatory protein SoxS</fullName>
    </recommendedName>
</protein>
<proteinExistence type="predicted"/>
<evidence type="ECO:0000256" key="1">
    <source>
        <dbReference type="SAM" id="SignalP"/>
    </source>
</evidence>
<dbReference type="InterPro" id="IPR036249">
    <property type="entry name" value="Thioredoxin-like_sf"/>
</dbReference>
<dbReference type="OrthoDB" id="7362982at2"/>
<keyword evidence="3" id="KW-1185">Reference proteome</keyword>
<reference evidence="2 3" key="1">
    <citation type="submission" date="2016-10" db="EMBL/GenBank/DDBJ databases">
        <authorList>
            <person name="de Groot N.N."/>
        </authorList>
    </citation>
    <scope>NUCLEOTIDE SEQUENCE [LARGE SCALE GENOMIC DNA]</scope>
    <source>
        <strain evidence="2 3">DSM 11443</strain>
    </source>
</reference>
<dbReference type="SUPFAM" id="SSF52833">
    <property type="entry name" value="Thioredoxin-like"/>
    <property type="match status" value="1"/>
</dbReference>
<feature type="signal peptide" evidence="1">
    <location>
        <begin position="1"/>
        <end position="19"/>
    </location>
</feature>
<organism evidence="2 3">
    <name type="scientific">Sulfitobacter brevis</name>
    <dbReference type="NCBI Taxonomy" id="74348"/>
    <lineage>
        <taxon>Bacteria</taxon>
        <taxon>Pseudomonadati</taxon>
        <taxon>Pseudomonadota</taxon>
        <taxon>Alphaproteobacteria</taxon>
        <taxon>Rhodobacterales</taxon>
        <taxon>Roseobacteraceae</taxon>
        <taxon>Sulfitobacter</taxon>
    </lineage>
</organism>
<evidence type="ECO:0000313" key="2">
    <source>
        <dbReference type="EMBL" id="SFE30035.1"/>
    </source>
</evidence>
<accession>A0A1I1ZEB7</accession>
<name>A0A1I1ZEB7_9RHOB</name>
<sequence>MRALVGLCFLALTALPAWAVELVMVEQVGCIYCERWNEDIGPIYPKTAEGKFAPLRRIDIGDVKDEIDVTRRVIFTPTFLVVEDGAELARMEGYAGDEFFWPLLTEMLQETTDFEEASQ</sequence>
<dbReference type="RefSeq" id="WP_093923693.1">
    <property type="nucleotide sequence ID" value="NZ_FOMW01000006.1"/>
</dbReference>
<dbReference type="AlphaFoldDB" id="A0A1I1ZEB7"/>
<evidence type="ECO:0008006" key="4">
    <source>
        <dbReference type="Google" id="ProtNLM"/>
    </source>
</evidence>
<dbReference type="Gene3D" id="3.40.30.10">
    <property type="entry name" value="Glutaredoxin"/>
    <property type="match status" value="1"/>
</dbReference>